<keyword evidence="5" id="KW-0511">Multifunctional enzyme</keyword>
<keyword evidence="1" id="KW-0121">Carboxypeptidase</keyword>
<feature type="region of interest" description="Disordered" evidence="8">
    <location>
        <begin position="1007"/>
        <end position="1029"/>
    </location>
</feature>
<evidence type="ECO:0000256" key="8">
    <source>
        <dbReference type="SAM" id="MobiDB-lite"/>
    </source>
</evidence>
<dbReference type="GO" id="GO:0008955">
    <property type="term" value="F:peptidoglycan glycosyltransferase activity"/>
    <property type="evidence" value="ECO:0007669"/>
    <property type="project" value="UniProtKB-EC"/>
</dbReference>
<sequence>MRMTRLHGLALAPRAVGGVARHLGENLSGRITLTPRVERFLRLAVLSGFLIAAVAFELRSSVVQSRLLSFVSSRLTYTVGSGASPRIVFPRNGPFDVRHGYARIPGFERRLTNQGYRVVEQARFSSALALATRAGLFPPYRERSLAGLRIAGADGGVVYDAGAGSPTFRGFESIPPIVVRSLLYMEDRDLGQGPGPSSNPSIDWGRLAKAALLYAGHRLGMPVRLEGGSTLAVQLEKYRHSEGGRTSSPLSKLAQVASASLRVYQHGPDAREARKRIVVDYLNTMPLAAAPGHGEVFGLGDGLRTWFRLDPASTCRTLASPEPTPAKARALKHVLALLYAVRAPSAYLAGDHAALEARLLPWIDRLERERVINPPLAQLMRNVHLRFAYPDEIAAARAGAWSASRESKGASLARSTLARLIGARDLYDLDRVDLEVVSTIDTGVQDQAEALFERLAEPSFVASHGLRGERLLSSGDPARVIYSLVVYERTPEGNALRVHADNLDEPFDVNQGTKMELGSTAKLRTLAHYLEVMAELHAEMAGLDVPTLEARAATARDPLTRWAASTLSREPGMELTAFLGRSLERTYSARSSEAFFTGGGVHVFHNFDPADNHRVLPVREAVARSTNLVFIRLMRDLVRFHEARLPYDPGTVLADARDPERARLLAEAADQEARQVLARAWRDQRGLTEAELVDRLLGRSPSPRRLAELFYGWNPGASADSLERWLSARARVSSEEALRLHAAYGGPLTLADRGFLLRRHPLEVWCAGELARRPNLSWEELLGRSEGARRASSAWLLHTRNRAAQERRLRVRIEQDAFARMTPYWRRLVPSLATAIGSSSDRPEALADLMGIIVNDGVRRPRLLIERLCFGPGTPYHTELVPSASREERVLAQPVARLLREVLADVVEEGTARRVRDAFSTPEGEPVRVGGKTGSGDNRYVTVLKGGARVSRPVSRTAAFVFYIGDRYFGVVTASVSGPAAGQYRFTSALPLEVLKLLAPAFEPHLGPSPSSSFARAEGVAGVRGRTDS</sequence>
<dbReference type="PANTHER" id="PTHR32282:SF24">
    <property type="entry name" value="GLYCOSYL TRANSFERASE FAMILY 51 DOMAIN-CONTAINING PROTEIN"/>
    <property type="match status" value="1"/>
</dbReference>
<evidence type="ECO:0000256" key="5">
    <source>
        <dbReference type="ARBA" id="ARBA00023268"/>
    </source>
</evidence>
<dbReference type="SUPFAM" id="SSF53955">
    <property type="entry name" value="Lysozyme-like"/>
    <property type="match status" value="1"/>
</dbReference>
<dbReference type="PANTHER" id="PTHR32282">
    <property type="entry name" value="BINDING PROTEIN TRANSPEPTIDASE, PUTATIVE-RELATED"/>
    <property type="match status" value="1"/>
</dbReference>
<evidence type="ECO:0000313" key="11">
    <source>
        <dbReference type="Proteomes" id="UP000320184"/>
    </source>
</evidence>
<dbReference type="GO" id="GO:0009252">
    <property type="term" value="P:peptidoglycan biosynthetic process"/>
    <property type="evidence" value="ECO:0007669"/>
    <property type="project" value="TreeGrafter"/>
</dbReference>
<dbReference type="GO" id="GO:0030288">
    <property type="term" value="C:outer membrane-bounded periplasmic space"/>
    <property type="evidence" value="ECO:0007669"/>
    <property type="project" value="TreeGrafter"/>
</dbReference>
<dbReference type="AlphaFoldDB" id="A0A538SGX3"/>
<evidence type="ECO:0000256" key="7">
    <source>
        <dbReference type="ARBA" id="ARBA00049902"/>
    </source>
</evidence>
<dbReference type="Pfam" id="PF00912">
    <property type="entry name" value="Transgly"/>
    <property type="match status" value="1"/>
</dbReference>
<evidence type="ECO:0000256" key="4">
    <source>
        <dbReference type="ARBA" id="ARBA00022679"/>
    </source>
</evidence>
<dbReference type="Proteomes" id="UP000320184">
    <property type="component" value="Unassembled WGS sequence"/>
</dbReference>
<proteinExistence type="predicted"/>
<evidence type="ECO:0000256" key="3">
    <source>
        <dbReference type="ARBA" id="ARBA00022676"/>
    </source>
</evidence>
<evidence type="ECO:0000256" key="1">
    <source>
        <dbReference type="ARBA" id="ARBA00022645"/>
    </source>
</evidence>
<gene>
    <name evidence="10" type="ORF">E6K73_07470</name>
</gene>
<dbReference type="SUPFAM" id="SSF56601">
    <property type="entry name" value="beta-lactamase/transpeptidase-like"/>
    <property type="match status" value="1"/>
</dbReference>
<dbReference type="InterPro" id="IPR023346">
    <property type="entry name" value="Lysozyme-like_dom_sf"/>
</dbReference>
<feature type="domain" description="Glycosyl transferase family 51" evidence="9">
    <location>
        <begin position="171"/>
        <end position="325"/>
    </location>
</feature>
<dbReference type="GO" id="GO:0004180">
    <property type="term" value="F:carboxypeptidase activity"/>
    <property type="evidence" value="ECO:0007669"/>
    <property type="project" value="UniProtKB-KW"/>
</dbReference>
<evidence type="ECO:0000256" key="2">
    <source>
        <dbReference type="ARBA" id="ARBA00022670"/>
    </source>
</evidence>
<evidence type="ECO:0000259" key="9">
    <source>
        <dbReference type="Pfam" id="PF00912"/>
    </source>
</evidence>
<keyword evidence="3" id="KW-0328">Glycosyltransferase</keyword>
<keyword evidence="2" id="KW-0645">Protease</keyword>
<dbReference type="GO" id="GO:0006508">
    <property type="term" value="P:proteolysis"/>
    <property type="evidence" value="ECO:0007669"/>
    <property type="project" value="UniProtKB-KW"/>
</dbReference>
<comment type="catalytic activity">
    <reaction evidence="7">
        <text>[GlcNAc-(1-&gt;4)-Mur2Ac(oyl-L-Ala-gamma-D-Glu-L-Lys-D-Ala-D-Ala)](n)-di-trans,octa-cis-undecaprenyl diphosphate + beta-D-GlcNAc-(1-&gt;4)-Mur2Ac(oyl-L-Ala-gamma-D-Glu-L-Lys-D-Ala-D-Ala)-di-trans,octa-cis-undecaprenyl diphosphate = [GlcNAc-(1-&gt;4)-Mur2Ac(oyl-L-Ala-gamma-D-Glu-L-Lys-D-Ala-D-Ala)](n+1)-di-trans,octa-cis-undecaprenyl diphosphate + di-trans,octa-cis-undecaprenyl diphosphate + H(+)</text>
        <dbReference type="Rhea" id="RHEA:23708"/>
        <dbReference type="Rhea" id="RHEA-COMP:9602"/>
        <dbReference type="Rhea" id="RHEA-COMP:9603"/>
        <dbReference type="ChEBI" id="CHEBI:15378"/>
        <dbReference type="ChEBI" id="CHEBI:58405"/>
        <dbReference type="ChEBI" id="CHEBI:60033"/>
        <dbReference type="ChEBI" id="CHEBI:78435"/>
        <dbReference type="EC" id="2.4.99.28"/>
    </reaction>
</comment>
<dbReference type="EC" id="2.4.99.28" evidence="6"/>
<keyword evidence="2" id="KW-0378">Hydrolase</keyword>
<keyword evidence="4" id="KW-0808">Transferase</keyword>
<evidence type="ECO:0000256" key="6">
    <source>
        <dbReference type="ARBA" id="ARBA00044770"/>
    </source>
</evidence>
<dbReference type="InterPro" id="IPR012338">
    <property type="entry name" value="Beta-lactam/transpept-like"/>
</dbReference>
<protein>
    <recommendedName>
        <fullName evidence="6">peptidoglycan glycosyltransferase</fullName>
        <ecNumber evidence="6">2.4.99.28</ecNumber>
    </recommendedName>
</protein>
<reference evidence="10 11" key="1">
    <citation type="journal article" date="2019" name="Nat. Microbiol.">
        <title>Mediterranean grassland soil C-N compound turnover is dependent on rainfall and depth, and is mediated by genomically divergent microorganisms.</title>
        <authorList>
            <person name="Diamond S."/>
            <person name="Andeer P.F."/>
            <person name="Li Z."/>
            <person name="Crits-Christoph A."/>
            <person name="Burstein D."/>
            <person name="Anantharaman K."/>
            <person name="Lane K.R."/>
            <person name="Thomas B.C."/>
            <person name="Pan C."/>
            <person name="Northen T.R."/>
            <person name="Banfield J.F."/>
        </authorList>
    </citation>
    <scope>NUCLEOTIDE SEQUENCE [LARGE SCALE GENOMIC DNA]</scope>
    <source>
        <strain evidence="10">WS_3</strain>
    </source>
</reference>
<name>A0A538SGX3_UNCEI</name>
<dbReference type="InterPro" id="IPR001264">
    <property type="entry name" value="Glyco_trans_51"/>
</dbReference>
<comment type="caution">
    <text evidence="10">The sequence shown here is derived from an EMBL/GenBank/DDBJ whole genome shotgun (WGS) entry which is preliminary data.</text>
</comment>
<dbReference type="EMBL" id="VBOT01000095">
    <property type="protein sequence ID" value="TMQ50610.1"/>
    <property type="molecule type" value="Genomic_DNA"/>
</dbReference>
<dbReference type="InterPro" id="IPR050396">
    <property type="entry name" value="Glycosyltr_51/Transpeptidase"/>
</dbReference>
<accession>A0A538SGX3</accession>
<dbReference type="InterPro" id="IPR036950">
    <property type="entry name" value="PBP_transglycosylase"/>
</dbReference>
<organism evidence="10 11">
    <name type="scientific">Eiseniibacteriota bacterium</name>
    <dbReference type="NCBI Taxonomy" id="2212470"/>
    <lineage>
        <taxon>Bacteria</taxon>
        <taxon>Candidatus Eiseniibacteriota</taxon>
    </lineage>
</organism>
<dbReference type="Gene3D" id="3.40.710.10">
    <property type="entry name" value="DD-peptidase/beta-lactamase superfamily"/>
    <property type="match status" value="1"/>
</dbReference>
<evidence type="ECO:0000313" key="10">
    <source>
        <dbReference type="EMBL" id="TMQ50610.1"/>
    </source>
</evidence>
<dbReference type="Gene3D" id="1.10.3810.10">
    <property type="entry name" value="Biosynthetic peptidoglycan transglycosylase-like"/>
    <property type="match status" value="1"/>
</dbReference>